<keyword evidence="9 15" id="KW-0256">Endoplasmic reticulum</keyword>
<dbReference type="AlphaFoldDB" id="M5EA22"/>
<dbReference type="UniPathway" id="UPA00378"/>
<comment type="function">
    <text evidence="15">Transfers mannose from Dol-P-mannose to Ser or Thr residues on proteins.</text>
</comment>
<dbReference type="EC" id="2.4.1.109" evidence="4 15"/>
<sequence length="889" mass="100015">MDRTRAPTMRARQAATADMESRVDSAADASMSGAEREKLLQHPSSAPGRAADPAWAPRAGPILTRPELVVLAIVTLLAALVRFYHIERPSSVVFDEVHFGGYAAKYLRREFFMDVHPPLAKLMITLAAWLHGFHGDFDFGEIGTEYLTTKGKEAVPYVAMRSVGAWFGTCTVPLAYLTLRGLRMRPASALLGALLVLFDNALTTQSRLILLDAPLVFFVAAALCAWVYFAQLDQRAPFSRAWWILLSLTGVSLGLVLSCKWVGLFTVASVGAAVVVQLWYHLGNLRVPLPTLVRHFCARAVCLIVLPLVVYLSIFAVHFAILVRAGSGDSFMSWPFRHTLRGNGMSDQFADVALGSTVRLQHYHTLGGYLHSHDHRYETGSQQQQVTLYPFADENNEWILLRAPVSEAERFEVGPDGHAITPDDEVTRFFRNLTYVKHGDTVRLLHKMTQVRLHSHGDHRPPVSEADYQHEVTGYGFPQSKFGGDINDNWVLEIHEQQYGVRARDKKRVLTLRTIFRLKHTVEQCYLFSHSVALPDWGFGQQEVTCNSSPTLPNSLWYIETNAHPLLTEHAPKVNYVLPGFLAKFLELHKAMWTVNRGLTAHHVYESRPQTWPILRRGINFWTKHHRQIYLIGNPAVWWSATAAVALYAVARVVLMLRAQRGYSDFTHSTVVQYDRACGFLAAAYALHFFPFFLMKRQLFLHHYLPALYISVLLLAVVFDLGTSRVRPMVRLYAALLLGAIAGLVFWRYAPLSYASRWTNDQCGDAILTRHWDFNCIDFPVDKAEYTTYAHVVNRPGDKQPRDDDVWPFSLPSLPDVLHRKVIPDLHRAQSTDEAARQSQADMARNRTTEAVPNVSGMDQAQRQQAVLQGTSALRKADTTSTSSTPPGA</sequence>
<keyword evidence="6 15" id="KW-0808">Transferase</keyword>
<comment type="subcellular location">
    <subcellularLocation>
        <location evidence="1 15">Endoplasmic reticulum membrane</location>
        <topology evidence="1 15">Multi-pass membrane protein</topology>
    </subcellularLocation>
</comment>
<feature type="transmembrane region" description="Helical" evidence="15">
    <location>
        <begin position="701"/>
        <end position="719"/>
    </location>
</feature>
<dbReference type="SUPFAM" id="SSF82109">
    <property type="entry name" value="MIR domain"/>
    <property type="match status" value="1"/>
</dbReference>
<keyword evidence="18" id="KW-1185">Reference proteome</keyword>
<evidence type="ECO:0000313" key="18">
    <source>
        <dbReference type="Proteomes" id="UP000186303"/>
    </source>
</evidence>
<dbReference type="PANTHER" id="PTHR10050:SF50">
    <property type="entry name" value="DOLICHYL-PHOSPHATE-MANNOSE--PROTEIN MANNOSYLTRANSFERASE 1-RELATED"/>
    <property type="match status" value="1"/>
</dbReference>
<keyword evidence="11 15" id="KW-0472">Membrane</keyword>
<dbReference type="Gene3D" id="2.80.10.50">
    <property type="match status" value="1"/>
</dbReference>
<dbReference type="SMART" id="SM00472">
    <property type="entry name" value="MIR"/>
    <property type="match status" value="3"/>
</dbReference>
<dbReference type="OMA" id="KNVTPRL"/>
<keyword evidence="5 15" id="KW-0328">Glycosyltransferase</keyword>
<evidence type="ECO:0000256" key="5">
    <source>
        <dbReference type="ARBA" id="ARBA00022676"/>
    </source>
</evidence>
<dbReference type="KEGG" id="msym:MSY001_2013"/>
<gene>
    <name evidence="17" type="ORF">MSYG_2930</name>
</gene>
<dbReference type="STRING" id="1230383.M5EA22"/>
<feature type="transmembrane region" description="Helical" evidence="15">
    <location>
        <begin position="731"/>
        <end position="750"/>
    </location>
</feature>
<dbReference type="PROSITE" id="PS50919">
    <property type="entry name" value="MIR"/>
    <property type="match status" value="3"/>
</dbReference>
<feature type="transmembrane region" description="Helical" evidence="15">
    <location>
        <begin position="208"/>
        <end position="229"/>
    </location>
</feature>
<dbReference type="HOGENOM" id="CLU_008438_2_1_1"/>
<comment type="similarity">
    <text evidence="3 15">Belongs to the glycosyltransferase 39 family.</text>
</comment>
<evidence type="ECO:0000256" key="9">
    <source>
        <dbReference type="ARBA" id="ARBA00022824"/>
    </source>
</evidence>
<name>M5EA22_MALS4</name>
<evidence type="ECO:0000256" key="2">
    <source>
        <dbReference type="ARBA" id="ARBA00004922"/>
    </source>
</evidence>
<evidence type="ECO:0000256" key="12">
    <source>
        <dbReference type="ARBA" id="ARBA00023180"/>
    </source>
</evidence>
<feature type="transmembrane region" description="Helical" evidence="15">
    <location>
        <begin position="263"/>
        <end position="280"/>
    </location>
</feature>
<evidence type="ECO:0000256" key="7">
    <source>
        <dbReference type="ARBA" id="ARBA00022692"/>
    </source>
</evidence>
<feature type="transmembrane region" description="Helical" evidence="15">
    <location>
        <begin position="636"/>
        <end position="657"/>
    </location>
</feature>
<feature type="region of interest" description="Disordered" evidence="16">
    <location>
        <begin position="851"/>
        <end position="889"/>
    </location>
</feature>
<dbReference type="GO" id="GO:0004169">
    <property type="term" value="F:dolichyl-phosphate-mannose-protein mannosyltransferase activity"/>
    <property type="evidence" value="ECO:0007669"/>
    <property type="project" value="UniProtKB-UniRule"/>
</dbReference>
<comment type="catalytic activity">
    <reaction evidence="13 15">
        <text>a di-trans,poly-cis-dolichyl beta-D-mannosyl phosphate + L-threonyl-[protein] = 3-O-(alpha-D-mannosyl)-L-threonyl-[protein] + a di-trans,poly-cis-dolichyl phosphate + H(+)</text>
        <dbReference type="Rhea" id="RHEA:53396"/>
        <dbReference type="Rhea" id="RHEA-COMP:11060"/>
        <dbReference type="Rhea" id="RHEA-COMP:13547"/>
        <dbReference type="Rhea" id="RHEA-COMP:19498"/>
        <dbReference type="Rhea" id="RHEA-COMP:19501"/>
        <dbReference type="ChEBI" id="CHEBI:15378"/>
        <dbReference type="ChEBI" id="CHEBI:30013"/>
        <dbReference type="ChEBI" id="CHEBI:57683"/>
        <dbReference type="ChEBI" id="CHEBI:58211"/>
        <dbReference type="ChEBI" id="CHEBI:137323"/>
        <dbReference type="EC" id="2.4.1.109"/>
    </reaction>
</comment>
<protein>
    <recommendedName>
        <fullName evidence="4 15">Dolichyl-phosphate-mannose--protein mannosyltransferase</fullName>
        <ecNumber evidence="4 15">2.4.1.109</ecNumber>
    </recommendedName>
</protein>
<accession>M5EA22</accession>
<evidence type="ECO:0000256" key="14">
    <source>
        <dbReference type="ARBA" id="ARBA00045102"/>
    </source>
</evidence>
<keyword evidence="8" id="KW-0677">Repeat</keyword>
<evidence type="ECO:0000256" key="13">
    <source>
        <dbReference type="ARBA" id="ARBA00045085"/>
    </source>
</evidence>
<evidence type="ECO:0000256" key="16">
    <source>
        <dbReference type="SAM" id="MobiDB-lite"/>
    </source>
</evidence>
<dbReference type="InterPro" id="IPR036300">
    <property type="entry name" value="MIR_dom_sf"/>
</dbReference>
<reference evidence="18" key="1">
    <citation type="journal article" date="2017" name="Nucleic Acids Res.">
        <title>Proteogenomics produces comprehensive and highly accurate protein-coding gene annotation in a complete genome assembly of Malassezia sympodialis.</title>
        <authorList>
            <person name="Zhu Y."/>
            <person name="Engstroem P.G."/>
            <person name="Tellgren-Roth C."/>
            <person name="Baudo C.D."/>
            <person name="Kennell J.C."/>
            <person name="Sun S."/>
            <person name="Billmyre R.B."/>
            <person name="Schroeder M.S."/>
            <person name="Andersson A."/>
            <person name="Holm T."/>
            <person name="Sigurgeirsson B."/>
            <person name="Wu G."/>
            <person name="Sankaranarayanan S.R."/>
            <person name="Siddharthan R."/>
            <person name="Sanyal K."/>
            <person name="Lundeberg J."/>
            <person name="Nystedt B."/>
            <person name="Boekhout T."/>
            <person name="Dawson T.L. Jr."/>
            <person name="Heitman J."/>
            <person name="Scheynius A."/>
            <person name="Lehtioe J."/>
        </authorList>
    </citation>
    <scope>NUCLEOTIDE SEQUENCE [LARGE SCALE GENOMIC DNA]</scope>
    <source>
        <strain evidence="18">ATCC 42132</strain>
    </source>
</reference>
<evidence type="ECO:0000256" key="4">
    <source>
        <dbReference type="ARBA" id="ARBA00012839"/>
    </source>
</evidence>
<comment type="catalytic activity">
    <reaction evidence="14 15">
        <text>a di-trans,poly-cis-dolichyl beta-D-mannosyl phosphate + L-seryl-[protein] = 3-O-(alpha-D-mannosyl)-L-seryl-[protein] + a di-trans,poly-cis-dolichyl phosphate + H(+)</text>
        <dbReference type="Rhea" id="RHEA:17377"/>
        <dbReference type="Rhea" id="RHEA-COMP:9863"/>
        <dbReference type="Rhea" id="RHEA-COMP:13546"/>
        <dbReference type="Rhea" id="RHEA-COMP:19498"/>
        <dbReference type="Rhea" id="RHEA-COMP:19501"/>
        <dbReference type="ChEBI" id="CHEBI:15378"/>
        <dbReference type="ChEBI" id="CHEBI:29999"/>
        <dbReference type="ChEBI" id="CHEBI:57683"/>
        <dbReference type="ChEBI" id="CHEBI:58211"/>
        <dbReference type="ChEBI" id="CHEBI:137321"/>
        <dbReference type="EC" id="2.4.1.109"/>
    </reaction>
</comment>
<evidence type="ECO:0000256" key="10">
    <source>
        <dbReference type="ARBA" id="ARBA00022989"/>
    </source>
</evidence>
<evidence type="ECO:0000256" key="15">
    <source>
        <dbReference type="RuleBase" id="RU367007"/>
    </source>
</evidence>
<dbReference type="Pfam" id="PF16192">
    <property type="entry name" value="PMT_4TMC"/>
    <property type="match status" value="1"/>
</dbReference>
<evidence type="ECO:0000256" key="1">
    <source>
        <dbReference type="ARBA" id="ARBA00004477"/>
    </source>
</evidence>
<feature type="transmembrane region" description="Helical" evidence="15">
    <location>
        <begin position="68"/>
        <end position="86"/>
    </location>
</feature>
<dbReference type="Pfam" id="PF02366">
    <property type="entry name" value="PMT"/>
    <property type="match status" value="1"/>
</dbReference>
<comment type="pathway">
    <text evidence="2 15">Protein modification; protein glycosylation.</text>
</comment>
<feature type="transmembrane region" description="Helical" evidence="15">
    <location>
        <begin position="301"/>
        <end position="323"/>
    </location>
</feature>
<evidence type="ECO:0000256" key="8">
    <source>
        <dbReference type="ARBA" id="ARBA00022737"/>
    </source>
</evidence>
<dbReference type="InterPro" id="IPR032421">
    <property type="entry name" value="PMT_4TMC"/>
</dbReference>
<feature type="transmembrane region" description="Helical" evidence="15">
    <location>
        <begin position="677"/>
        <end position="695"/>
    </location>
</feature>
<evidence type="ECO:0000256" key="11">
    <source>
        <dbReference type="ARBA" id="ARBA00023136"/>
    </source>
</evidence>
<feature type="compositionally biased region" description="Polar residues" evidence="16">
    <location>
        <begin position="857"/>
        <end position="872"/>
    </location>
</feature>
<dbReference type="PANTHER" id="PTHR10050">
    <property type="entry name" value="DOLICHYL-PHOSPHATE-MANNOSE--PROTEIN MANNOSYLTRANSFERASE"/>
    <property type="match status" value="1"/>
</dbReference>
<feature type="compositionally biased region" description="Polar residues" evidence="16">
    <location>
        <begin position="879"/>
        <end position="889"/>
    </location>
</feature>
<dbReference type="EMBL" id="LT671824">
    <property type="protein sequence ID" value="SHO78583.1"/>
    <property type="molecule type" value="Genomic_DNA"/>
</dbReference>
<dbReference type="Pfam" id="PF02815">
    <property type="entry name" value="MIR"/>
    <property type="match status" value="1"/>
</dbReference>
<keyword evidence="10 15" id="KW-1133">Transmembrane helix</keyword>
<keyword evidence="7 15" id="KW-0812">Transmembrane</keyword>
<dbReference type="VEuPathDB" id="FungiDB:MSYG_2930"/>
<feature type="transmembrane region" description="Helical" evidence="15">
    <location>
        <begin position="241"/>
        <end position="257"/>
    </location>
</feature>
<dbReference type="InterPro" id="IPR003342">
    <property type="entry name" value="ArnT-like_N"/>
</dbReference>
<dbReference type="Proteomes" id="UP000186303">
    <property type="component" value="Chromosome 4"/>
</dbReference>
<dbReference type="InterPro" id="IPR016093">
    <property type="entry name" value="MIR_motif"/>
</dbReference>
<evidence type="ECO:0000256" key="6">
    <source>
        <dbReference type="ARBA" id="ARBA00022679"/>
    </source>
</evidence>
<keyword evidence="12" id="KW-0325">Glycoprotein</keyword>
<evidence type="ECO:0000313" key="17">
    <source>
        <dbReference type="EMBL" id="SHO78583.1"/>
    </source>
</evidence>
<feature type="region of interest" description="Disordered" evidence="16">
    <location>
        <begin position="1"/>
        <end position="52"/>
    </location>
</feature>
<dbReference type="InterPro" id="IPR027005">
    <property type="entry name" value="PMT-like"/>
</dbReference>
<dbReference type="OrthoDB" id="292747at2759"/>
<organism evidence="17 18">
    <name type="scientific">Malassezia sympodialis (strain ATCC 42132)</name>
    <name type="common">Atopic eczema-associated yeast</name>
    <dbReference type="NCBI Taxonomy" id="1230383"/>
    <lineage>
        <taxon>Eukaryota</taxon>
        <taxon>Fungi</taxon>
        <taxon>Dikarya</taxon>
        <taxon>Basidiomycota</taxon>
        <taxon>Ustilaginomycotina</taxon>
        <taxon>Malasseziomycetes</taxon>
        <taxon>Malasseziales</taxon>
        <taxon>Malasseziaceae</taxon>
        <taxon>Malassezia</taxon>
    </lineage>
</organism>
<dbReference type="GO" id="GO:0005789">
    <property type="term" value="C:endoplasmic reticulum membrane"/>
    <property type="evidence" value="ECO:0007669"/>
    <property type="project" value="UniProtKB-SubCell"/>
</dbReference>
<proteinExistence type="inferred from homology"/>
<evidence type="ECO:0000256" key="3">
    <source>
        <dbReference type="ARBA" id="ARBA00007222"/>
    </source>
</evidence>
<feature type="transmembrane region" description="Helical" evidence="15">
    <location>
        <begin position="158"/>
        <end position="179"/>
    </location>
</feature>